<protein>
    <recommendedName>
        <fullName evidence="5">Choline kinase</fullName>
    </recommendedName>
</protein>
<feature type="compositionally biased region" description="Acidic residues" evidence="2">
    <location>
        <begin position="24"/>
        <end position="40"/>
    </location>
</feature>
<evidence type="ECO:0000256" key="1">
    <source>
        <dbReference type="ARBA" id="ARBA00038211"/>
    </source>
</evidence>
<reference evidence="3" key="1">
    <citation type="submission" date="2013-11" db="EMBL/GenBank/DDBJ databases">
        <title>Genome sequence of the fusiform rust pathogen reveals effectors for host alternation and coevolution with pine.</title>
        <authorList>
            <consortium name="DOE Joint Genome Institute"/>
            <person name="Smith K."/>
            <person name="Pendleton A."/>
            <person name="Kubisiak T."/>
            <person name="Anderson C."/>
            <person name="Salamov A."/>
            <person name="Aerts A."/>
            <person name="Riley R."/>
            <person name="Clum A."/>
            <person name="Lindquist E."/>
            <person name="Ence D."/>
            <person name="Campbell M."/>
            <person name="Kronenberg Z."/>
            <person name="Feau N."/>
            <person name="Dhillon B."/>
            <person name="Hamelin R."/>
            <person name="Burleigh J."/>
            <person name="Smith J."/>
            <person name="Yandell M."/>
            <person name="Nelson C."/>
            <person name="Grigoriev I."/>
            <person name="Davis J."/>
        </authorList>
    </citation>
    <scope>NUCLEOTIDE SEQUENCE</scope>
    <source>
        <strain evidence="3">G11</strain>
    </source>
</reference>
<gene>
    <name evidence="3" type="ORF">CROQUDRAFT_667891</name>
</gene>
<evidence type="ECO:0000256" key="2">
    <source>
        <dbReference type="SAM" id="MobiDB-lite"/>
    </source>
</evidence>
<dbReference type="GO" id="GO:0005737">
    <property type="term" value="C:cytoplasm"/>
    <property type="evidence" value="ECO:0007669"/>
    <property type="project" value="TreeGrafter"/>
</dbReference>
<dbReference type="AlphaFoldDB" id="A0A9P6NWU1"/>
<dbReference type="Proteomes" id="UP000886653">
    <property type="component" value="Unassembled WGS sequence"/>
</dbReference>
<dbReference type="PANTHER" id="PTHR22603:SF93">
    <property type="entry name" value="RE24176P"/>
    <property type="match status" value="1"/>
</dbReference>
<dbReference type="Gene3D" id="3.90.1200.10">
    <property type="match status" value="1"/>
</dbReference>
<accession>A0A9P6NWU1</accession>
<feature type="region of interest" description="Disordered" evidence="2">
    <location>
        <begin position="223"/>
        <end position="266"/>
    </location>
</feature>
<dbReference type="SUPFAM" id="SSF56112">
    <property type="entry name" value="Protein kinase-like (PK-like)"/>
    <property type="match status" value="1"/>
</dbReference>
<evidence type="ECO:0000313" key="3">
    <source>
        <dbReference type="EMBL" id="KAG0151639.1"/>
    </source>
</evidence>
<comment type="caution">
    <text evidence="3">The sequence shown here is derived from an EMBL/GenBank/DDBJ whole genome shotgun (WGS) entry which is preliminary data.</text>
</comment>
<dbReference type="Pfam" id="PF01633">
    <property type="entry name" value="Choline_kinase"/>
    <property type="match status" value="2"/>
</dbReference>
<feature type="compositionally biased region" description="Low complexity" evidence="2">
    <location>
        <begin position="253"/>
        <end position="266"/>
    </location>
</feature>
<dbReference type="EMBL" id="MU167212">
    <property type="protein sequence ID" value="KAG0151639.1"/>
    <property type="molecule type" value="Genomic_DNA"/>
</dbReference>
<dbReference type="CDD" id="cd05157">
    <property type="entry name" value="ETNK_euk"/>
    <property type="match status" value="1"/>
</dbReference>
<dbReference type="Gene3D" id="3.30.200.20">
    <property type="entry name" value="Phosphorylase Kinase, domain 1"/>
    <property type="match status" value="1"/>
</dbReference>
<dbReference type="InterPro" id="IPR011009">
    <property type="entry name" value="Kinase-like_dom_sf"/>
</dbReference>
<dbReference type="GO" id="GO:0006646">
    <property type="term" value="P:phosphatidylethanolamine biosynthetic process"/>
    <property type="evidence" value="ECO:0007669"/>
    <property type="project" value="TreeGrafter"/>
</dbReference>
<organism evidence="3 4">
    <name type="scientific">Cronartium quercuum f. sp. fusiforme G11</name>
    <dbReference type="NCBI Taxonomy" id="708437"/>
    <lineage>
        <taxon>Eukaryota</taxon>
        <taxon>Fungi</taxon>
        <taxon>Dikarya</taxon>
        <taxon>Basidiomycota</taxon>
        <taxon>Pucciniomycotina</taxon>
        <taxon>Pucciniomycetes</taxon>
        <taxon>Pucciniales</taxon>
        <taxon>Coleosporiaceae</taxon>
        <taxon>Cronartium</taxon>
    </lineage>
</organism>
<dbReference type="GO" id="GO:0004103">
    <property type="term" value="F:choline kinase activity"/>
    <property type="evidence" value="ECO:0007669"/>
    <property type="project" value="TreeGrafter"/>
</dbReference>
<dbReference type="OrthoDB" id="10267235at2759"/>
<evidence type="ECO:0000313" key="4">
    <source>
        <dbReference type="Proteomes" id="UP000886653"/>
    </source>
</evidence>
<dbReference type="GO" id="GO:0004305">
    <property type="term" value="F:ethanolamine kinase activity"/>
    <property type="evidence" value="ECO:0007669"/>
    <property type="project" value="TreeGrafter"/>
</dbReference>
<sequence length="578" mass="65490">MSAIQLGFTPISNGSLELQPIYPDDADLSTEHEDEEEPEDYTGHSVHAEGVPRCELRLVARDYRSNEFAQTVFRMLQLELRLDGWANLPDSHQASISIYKVGGSLTNAVFFVSCPFISPPPDADSPDHPQPPPTVLLRIYGPSSGSLISRKHELHLLHTLSVQCGIGPLVLGTFHNGRVEEYFESRPLMKHEMRDPVISRWIARRMRELHSVDLRTISTTATSTLTDDEIRPELSTRSSHPRSASQQRRITNSTTPSSQLSWSSSYSSSSSDFSAALIYADRPSISSPSASPHLFLREARSLGKKHSRDSLRSSSAGSLKPDKLKIGAWENITRWQREAEKVIALIDKAFEGQPASTPPTPTLAPTCPLETPATLLAFVHRLDLPRLIQEIKAYRTWVRKLEHASGKSPRVFCHNDTQYGNLLLRELDEPLLKDRAHEQILVIDFEYASANPRAFDIANHFHEWCADYHHPSHAHSLTHHSPYPTLSERQRFYRAYLNQPESEPSQLEHVNRLEKEVSRWSPASHAMWALWGLVQAQDDIKDRLAHWNGEVEVEFDYLSYSIERVMLFRALVKDLGVC</sequence>
<dbReference type="PANTHER" id="PTHR22603">
    <property type="entry name" value="CHOLINE/ETHANOALAMINE KINASE"/>
    <property type="match status" value="1"/>
</dbReference>
<name>A0A9P6NWU1_9BASI</name>
<evidence type="ECO:0008006" key="5">
    <source>
        <dbReference type="Google" id="ProtNLM"/>
    </source>
</evidence>
<comment type="similarity">
    <text evidence="1">Belongs to the choline/ethanolamine kinase family.</text>
</comment>
<proteinExistence type="inferred from homology"/>
<feature type="compositionally biased region" description="Polar residues" evidence="2">
    <location>
        <begin position="235"/>
        <end position="252"/>
    </location>
</feature>
<feature type="region of interest" description="Disordered" evidence="2">
    <location>
        <begin position="17"/>
        <end position="47"/>
    </location>
</feature>
<keyword evidence="4" id="KW-1185">Reference proteome</keyword>